<dbReference type="EMBL" id="FNJW01000008">
    <property type="protein sequence ID" value="SDQ17068.1"/>
    <property type="molecule type" value="Genomic_DNA"/>
</dbReference>
<name>A0A1H0YPS5_9LACT</name>
<dbReference type="RefSeq" id="WP_089975901.1">
    <property type="nucleotide sequence ID" value="NZ_CP084916.1"/>
</dbReference>
<sequence>MYPKTNAFIQQLIEDNLLPGASFGFIKDGKQREYYEGLSATVPEKEPLRENSIYDIASLTKVVLTTTMILQLWQEGKLAIDDKVRQYLPTFSAQAVTIRHLLTHTSGLEGYIPNRNSLSAKELKQAILHLPVGKGFGEEVRYTDTGFILLGFIIEEIEQDTLANLFAARVSRPLDLKDTSYHPIDLQKCVPTEVDQKRGLIRGAVHDPKAYILGDHCGSAGLFSTLTDCLTFSQMMLNKGKFNGKRILNETTVLSLLTDWTPTGKLNRSLGWDSKKNGIKNYLFHTGFTGTFILLDVKEKEAFVFLSNRVHPTNDNKSEYLSQRDLLINCYLAEREAMNK</sequence>
<dbReference type="InterPro" id="IPR012338">
    <property type="entry name" value="Beta-lactam/transpept-like"/>
</dbReference>
<dbReference type="OrthoDB" id="9803467at2"/>
<dbReference type="InterPro" id="IPR001466">
    <property type="entry name" value="Beta-lactam-related"/>
</dbReference>
<dbReference type="PANTHER" id="PTHR43283:SF11">
    <property type="entry name" value="BETA-LACTAMASE-RELATED DOMAIN-CONTAINING PROTEIN"/>
    <property type="match status" value="1"/>
</dbReference>
<dbReference type="Pfam" id="PF00144">
    <property type="entry name" value="Beta-lactamase"/>
    <property type="match status" value="1"/>
</dbReference>
<dbReference type="PANTHER" id="PTHR43283">
    <property type="entry name" value="BETA-LACTAMASE-RELATED"/>
    <property type="match status" value="1"/>
</dbReference>
<dbReference type="Proteomes" id="UP000199481">
    <property type="component" value="Unassembled WGS sequence"/>
</dbReference>
<dbReference type="InterPro" id="IPR050789">
    <property type="entry name" value="Diverse_Enzym_Activities"/>
</dbReference>
<dbReference type="Gene3D" id="3.40.710.10">
    <property type="entry name" value="DD-peptidase/beta-lactamase superfamily"/>
    <property type="match status" value="1"/>
</dbReference>
<dbReference type="SUPFAM" id="SSF56601">
    <property type="entry name" value="beta-lactamase/transpeptidase-like"/>
    <property type="match status" value="1"/>
</dbReference>
<protein>
    <submittedName>
        <fullName evidence="3">CubicO group peptidase, beta-lactamase class C family</fullName>
    </submittedName>
</protein>
<accession>A0A1H0YPS5</accession>
<gene>
    <name evidence="3" type="ORF">SAMN04487752_1078</name>
</gene>
<evidence type="ECO:0000256" key="1">
    <source>
        <dbReference type="ARBA" id="ARBA00022801"/>
    </source>
</evidence>
<dbReference type="AlphaFoldDB" id="A0A1H0YPS5"/>
<proteinExistence type="predicted"/>
<evidence type="ECO:0000259" key="2">
    <source>
        <dbReference type="Pfam" id="PF00144"/>
    </source>
</evidence>
<keyword evidence="1" id="KW-0378">Hydrolase</keyword>
<feature type="domain" description="Beta-lactamase-related" evidence="2">
    <location>
        <begin position="7"/>
        <end position="321"/>
    </location>
</feature>
<evidence type="ECO:0000313" key="4">
    <source>
        <dbReference type="Proteomes" id="UP000199481"/>
    </source>
</evidence>
<evidence type="ECO:0000313" key="3">
    <source>
        <dbReference type="EMBL" id="SDQ17068.1"/>
    </source>
</evidence>
<organism evidence="3 4">
    <name type="scientific">Carnobacterium viridans</name>
    <dbReference type="NCBI Taxonomy" id="174587"/>
    <lineage>
        <taxon>Bacteria</taxon>
        <taxon>Bacillati</taxon>
        <taxon>Bacillota</taxon>
        <taxon>Bacilli</taxon>
        <taxon>Lactobacillales</taxon>
        <taxon>Carnobacteriaceae</taxon>
        <taxon>Carnobacterium</taxon>
    </lineage>
</organism>
<dbReference type="GO" id="GO:0016787">
    <property type="term" value="F:hydrolase activity"/>
    <property type="evidence" value="ECO:0007669"/>
    <property type="project" value="UniProtKB-KW"/>
</dbReference>
<keyword evidence="4" id="KW-1185">Reference proteome</keyword>
<reference evidence="4" key="1">
    <citation type="submission" date="2016-10" db="EMBL/GenBank/DDBJ databases">
        <authorList>
            <person name="Varghese N."/>
            <person name="Submissions S."/>
        </authorList>
    </citation>
    <scope>NUCLEOTIDE SEQUENCE [LARGE SCALE GENOMIC DNA]</scope>
    <source>
        <strain evidence="4">MPL-11</strain>
    </source>
</reference>